<dbReference type="RefSeq" id="WP_173969038.1">
    <property type="nucleotide sequence ID" value="NZ_CADCSU010000025.1"/>
</dbReference>
<evidence type="ECO:0008006" key="3">
    <source>
        <dbReference type="Google" id="ProtNLM"/>
    </source>
</evidence>
<dbReference type="InterPro" id="IPR025332">
    <property type="entry name" value="DUF4238"/>
</dbReference>
<name>A0A6J4G7H9_9FLAO</name>
<keyword evidence="2" id="KW-1185">Reference proteome</keyword>
<sequence>MNNISWRHHYLPIFYLKGFTKQSGFLKIFNVQEKRFLKNGKEFSPESFFFEKNANTVIFGDKKNDYIESSYSDFDNEMATLIKRITNSDYTTNYNVTEEEMPRINHFVSLMYWRLPHRTNDLKEILQNTDLGSLGLKIVNKSGERQKVTEEEFKNNPEFMKGFKYYNSLMDSIRGVNCTTPYSIVQNHENFPFLCSDNPVVFQSENPKVYQDDYLFPLSGNRLFIKANRTSDFPPYLRMLVDAVVYKQAQKYVSCTDESYLEQLDTLLEKQNIEELKAEIFKIIRYNAI</sequence>
<protein>
    <recommendedName>
        <fullName evidence="3">DUF4238 domain-containing protein</fullName>
    </recommendedName>
</protein>
<evidence type="ECO:0000313" key="1">
    <source>
        <dbReference type="EMBL" id="CAA9194674.1"/>
    </source>
</evidence>
<accession>A0A6J4G7H9</accession>
<dbReference type="Pfam" id="PF14022">
    <property type="entry name" value="DUF4238"/>
    <property type="match status" value="1"/>
</dbReference>
<organism evidence="1 2">
    <name type="scientific">Flavobacterium bizetiae</name>
    <dbReference type="NCBI Taxonomy" id="2704140"/>
    <lineage>
        <taxon>Bacteria</taxon>
        <taxon>Pseudomonadati</taxon>
        <taxon>Bacteroidota</taxon>
        <taxon>Flavobacteriia</taxon>
        <taxon>Flavobacteriales</taxon>
        <taxon>Flavobacteriaceae</taxon>
        <taxon>Flavobacterium</taxon>
    </lineage>
</organism>
<dbReference type="EMBL" id="CADCSU010000025">
    <property type="protein sequence ID" value="CAA9194674.1"/>
    <property type="molecule type" value="Genomic_DNA"/>
</dbReference>
<evidence type="ECO:0000313" key="2">
    <source>
        <dbReference type="Proteomes" id="UP000479938"/>
    </source>
</evidence>
<gene>
    <name evidence="1" type="ORF">FLA105534_00264</name>
</gene>
<proteinExistence type="predicted"/>
<dbReference type="AlphaFoldDB" id="A0A6J4G7H9"/>
<reference evidence="1 2" key="1">
    <citation type="submission" date="2020-02" db="EMBL/GenBank/DDBJ databases">
        <authorList>
            <person name="Criscuolo A."/>
        </authorList>
    </citation>
    <scope>NUCLEOTIDE SEQUENCE [LARGE SCALE GENOMIC DNA]</scope>
    <source>
        <strain evidence="1">CIP105534</strain>
    </source>
</reference>
<dbReference type="Proteomes" id="UP000479938">
    <property type="component" value="Unassembled WGS sequence"/>
</dbReference>